<sequence length="142" mass="15110">MNATISIRNQQGSTILEALVAILIFSIGVLSVVALQGVMMRDASASKYRADASFLSSELIGRMWGDTANLAKYDTTSGGTYQPRTDWVNKVAANLVNGSATVAVTNTTTGAVTKSDVIITVLWTPPSDVQHKFVTSTSLIKQ</sequence>
<keyword evidence="1" id="KW-0472">Membrane</keyword>
<reference evidence="2 3" key="1">
    <citation type="submission" date="2017-04" db="EMBL/GenBank/DDBJ databases">
        <authorList>
            <person name="Afonso C.L."/>
            <person name="Miller P.J."/>
            <person name="Scott M.A."/>
            <person name="Spackman E."/>
            <person name="Goraichik I."/>
            <person name="Dimitrov K.M."/>
            <person name="Suarez D.L."/>
            <person name="Swayne D.E."/>
        </authorList>
    </citation>
    <scope>NUCLEOTIDE SEQUENCE [LARGE SCALE GENOMIC DNA]</scope>
    <source>
        <strain evidence="2 3">DSM 23236</strain>
    </source>
</reference>
<name>A0A1W1XB95_9NEIS</name>
<dbReference type="InterPro" id="IPR012902">
    <property type="entry name" value="N_methyl_site"/>
</dbReference>
<dbReference type="STRING" id="1121001.SAMN02745857_01134"/>
<dbReference type="Proteomes" id="UP000192761">
    <property type="component" value="Unassembled WGS sequence"/>
</dbReference>
<keyword evidence="1" id="KW-1133">Transmembrane helix</keyword>
<evidence type="ECO:0000313" key="3">
    <source>
        <dbReference type="Proteomes" id="UP000192761"/>
    </source>
</evidence>
<protein>
    <submittedName>
        <fullName evidence="2">Type IV pilus assembly protein PilV</fullName>
    </submittedName>
</protein>
<gene>
    <name evidence="2" type="ORF">SAMN02745857_01134</name>
</gene>
<dbReference type="EMBL" id="FWXD01000005">
    <property type="protein sequence ID" value="SMC21129.1"/>
    <property type="molecule type" value="Genomic_DNA"/>
</dbReference>
<evidence type="ECO:0000313" key="2">
    <source>
        <dbReference type="EMBL" id="SMC21129.1"/>
    </source>
</evidence>
<dbReference type="RefSeq" id="WP_084089766.1">
    <property type="nucleotide sequence ID" value="NZ_FWXD01000005.1"/>
</dbReference>
<proteinExistence type="predicted"/>
<keyword evidence="1" id="KW-0812">Transmembrane</keyword>
<organism evidence="2 3">
    <name type="scientific">Andreprevotia lacus DSM 23236</name>
    <dbReference type="NCBI Taxonomy" id="1121001"/>
    <lineage>
        <taxon>Bacteria</taxon>
        <taxon>Pseudomonadati</taxon>
        <taxon>Pseudomonadota</taxon>
        <taxon>Betaproteobacteria</taxon>
        <taxon>Neisseriales</taxon>
        <taxon>Chitinibacteraceae</taxon>
        <taxon>Andreprevotia</taxon>
    </lineage>
</organism>
<keyword evidence="3" id="KW-1185">Reference proteome</keyword>
<dbReference type="OrthoDB" id="193195at2"/>
<evidence type="ECO:0000256" key="1">
    <source>
        <dbReference type="SAM" id="Phobius"/>
    </source>
</evidence>
<accession>A0A1W1XB95</accession>
<dbReference type="AlphaFoldDB" id="A0A1W1XB95"/>
<dbReference type="Pfam" id="PF07963">
    <property type="entry name" value="N_methyl"/>
    <property type="match status" value="1"/>
</dbReference>
<feature type="transmembrane region" description="Helical" evidence="1">
    <location>
        <begin position="18"/>
        <end position="39"/>
    </location>
</feature>